<evidence type="ECO:0000313" key="1">
    <source>
        <dbReference type="EMBL" id="CAK1588725.1"/>
    </source>
</evidence>
<accession>A0AAV1L041</accession>
<keyword evidence="2" id="KW-1185">Reference proteome</keyword>
<sequence>MVSAAEEVCGTIKRGSSKRRDAWWNDEVKEAVKKKKKAWLDYLASSNDKDMREKMKERYKLQKVHTKALIEEVSENILNNDTTITSTSNYNSTPSLFVFLPTTESEVLDIILNLKSDFAVGLDNISTSFLYL</sequence>
<organism evidence="1 2">
    <name type="scientific">Parnassius mnemosyne</name>
    <name type="common">clouded apollo</name>
    <dbReference type="NCBI Taxonomy" id="213953"/>
    <lineage>
        <taxon>Eukaryota</taxon>
        <taxon>Metazoa</taxon>
        <taxon>Ecdysozoa</taxon>
        <taxon>Arthropoda</taxon>
        <taxon>Hexapoda</taxon>
        <taxon>Insecta</taxon>
        <taxon>Pterygota</taxon>
        <taxon>Neoptera</taxon>
        <taxon>Endopterygota</taxon>
        <taxon>Lepidoptera</taxon>
        <taxon>Glossata</taxon>
        <taxon>Ditrysia</taxon>
        <taxon>Papilionoidea</taxon>
        <taxon>Papilionidae</taxon>
        <taxon>Parnassiinae</taxon>
        <taxon>Parnassini</taxon>
        <taxon>Parnassius</taxon>
        <taxon>Driopa</taxon>
    </lineage>
</organism>
<protein>
    <submittedName>
        <fullName evidence="1">Uncharacterized protein</fullName>
    </submittedName>
</protein>
<dbReference type="Proteomes" id="UP001314205">
    <property type="component" value="Unassembled WGS sequence"/>
</dbReference>
<proteinExistence type="predicted"/>
<dbReference type="EMBL" id="CAVLGL010000082">
    <property type="protein sequence ID" value="CAK1588725.1"/>
    <property type="molecule type" value="Genomic_DNA"/>
</dbReference>
<name>A0AAV1L041_9NEOP</name>
<reference evidence="1 2" key="1">
    <citation type="submission" date="2023-11" db="EMBL/GenBank/DDBJ databases">
        <authorList>
            <person name="Hedman E."/>
            <person name="Englund M."/>
            <person name="Stromberg M."/>
            <person name="Nyberg Akerstrom W."/>
            <person name="Nylinder S."/>
            <person name="Jareborg N."/>
            <person name="Kallberg Y."/>
            <person name="Kronander E."/>
        </authorList>
    </citation>
    <scope>NUCLEOTIDE SEQUENCE [LARGE SCALE GENOMIC DNA]</scope>
</reference>
<comment type="caution">
    <text evidence="1">The sequence shown here is derived from an EMBL/GenBank/DDBJ whole genome shotgun (WGS) entry which is preliminary data.</text>
</comment>
<dbReference type="AlphaFoldDB" id="A0AAV1L041"/>
<evidence type="ECO:0000313" key="2">
    <source>
        <dbReference type="Proteomes" id="UP001314205"/>
    </source>
</evidence>
<gene>
    <name evidence="1" type="ORF">PARMNEM_LOCUS9325</name>
</gene>